<dbReference type="OrthoDB" id="2130629at2759"/>
<accession>A0A9W7G0G8</accession>
<name>A0A9W7G0G8_9STRA</name>
<dbReference type="InterPro" id="IPR008758">
    <property type="entry name" value="Peptidase_S28"/>
</dbReference>
<gene>
    <name evidence="6" type="ORF">TrCOL_g7252</name>
</gene>
<evidence type="ECO:0000313" key="6">
    <source>
        <dbReference type="EMBL" id="GMI30862.1"/>
    </source>
</evidence>
<dbReference type="EMBL" id="BRYA01000004">
    <property type="protein sequence ID" value="GMI30862.1"/>
    <property type="molecule type" value="Genomic_DNA"/>
</dbReference>
<dbReference type="GO" id="GO:0006508">
    <property type="term" value="P:proteolysis"/>
    <property type="evidence" value="ECO:0007669"/>
    <property type="project" value="UniProtKB-KW"/>
</dbReference>
<comment type="caution">
    <text evidence="6">The sequence shown here is derived from an EMBL/GenBank/DDBJ whole genome shotgun (WGS) entry which is preliminary data.</text>
</comment>
<dbReference type="SUPFAM" id="SSF53474">
    <property type="entry name" value="alpha/beta-Hydrolases"/>
    <property type="match status" value="1"/>
</dbReference>
<keyword evidence="2" id="KW-0645">Protease</keyword>
<organism evidence="6 7">
    <name type="scientific">Triparma columacea</name>
    <dbReference type="NCBI Taxonomy" id="722753"/>
    <lineage>
        <taxon>Eukaryota</taxon>
        <taxon>Sar</taxon>
        <taxon>Stramenopiles</taxon>
        <taxon>Ochrophyta</taxon>
        <taxon>Bolidophyceae</taxon>
        <taxon>Parmales</taxon>
        <taxon>Triparmaceae</taxon>
        <taxon>Triparma</taxon>
    </lineage>
</organism>
<reference evidence="7" key="1">
    <citation type="journal article" date="2023" name="Commun. Biol.">
        <title>Genome analysis of Parmales, the sister group of diatoms, reveals the evolutionary specialization of diatoms from phago-mixotrophs to photoautotrophs.</title>
        <authorList>
            <person name="Ban H."/>
            <person name="Sato S."/>
            <person name="Yoshikawa S."/>
            <person name="Yamada K."/>
            <person name="Nakamura Y."/>
            <person name="Ichinomiya M."/>
            <person name="Sato N."/>
            <person name="Blanc-Mathieu R."/>
            <person name="Endo H."/>
            <person name="Kuwata A."/>
            <person name="Ogata H."/>
        </authorList>
    </citation>
    <scope>NUCLEOTIDE SEQUENCE [LARGE SCALE GENOMIC DNA]</scope>
</reference>
<keyword evidence="7" id="KW-1185">Reference proteome</keyword>
<evidence type="ECO:0000256" key="4">
    <source>
        <dbReference type="ARBA" id="ARBA00022801"/>
    </source>
</evidence>
<dbReference type="GO" id="GO:0070008">
    <property type="term" value="F:serine-type exopeptidase activity"/>
    <property type="evidence" value="ECO:0007669"/>
    <property type="project" value="InterPro"/>
</dbReference>
<dbReference type="PANTHER" id="PTHR11010:SF38">
    <property type="entry name" value="LYSOSOMAL PRO-X CARBOXYPEPTIDASE"/>
    <property type="match status" value="1"/>
</dbReference>
<protein>
    <recommendedName>
        <fullName evidence="8">Lysosomal Pro-X carboxypeptidase</fullName>
    </recommendedName>
</protein>
<dbReference type="AlphaFoldDB" id="A0A9W7G0G8"/>
<keyword evidence="3" id="KW-0732">Signal</keyword>
<dbReference type="Proteomes" id="UP001165065">
    <property type="component" value="Unassembled WGS sequence"/>
</dbReference>
<proteinExistence type="inferred from homology"/>
<dbReference type="Gene3D" id="3.40.50.1820">
    <property type="entry name" value="alpha/beta hydrolase"/>
    <property type="match status" value="1"/>
</dbReference>
<dbReference type="GO" id="GO:0008239">
    <property type="term" value="F:dipeptidyl-peptidase activity"/>
    <property type="evidence" value="ECO:0007669"/>
    <property type="project" value="TreeGrafter"/>
</dbReference>
<evidence type="ECO:0000256" key="5">
    <source>
        <dbReference type="ARBA" id="ARBA00023180"/>
    </source>
</evidence>
<dbReference type="InterPro" id="IPR029058">
    <property type="entry name" value="AB_hydrolase_fold"/>
</dbReference>
<evidence type="ECO:0000256" key="1">
    <source>
        <dbReference type="ARBA" id="ARBA00011079"/>
    </source>
</evidence>
<dbReference type="Pfam" id="PF05577">
    <property type="entry name" value="Peptidase_S28"/>
    <property type="match status" value="1"/>
</dbReference>
<dbReference type="Gene3D" id="1.20.120.980">
    <property type="entry name" value="Serine carboxypeptidase S28, SKS domain"/>
    <property type="match status" value="1"/>
</dbReference>
<evidence type="ECO:0000256" key="2">
    <source>
        <dbReference type="ARBA" id="ARBA00022670"/>
    </source>
</evidence>
<dbReference type="InterPro" id="IPR042269">
    <property type="entry name" value="Ser_carbopepase_S28_SKS"/>
</dbReference>
<evidence type="ECO:0008006" key="8">
    <source>
        <dbReference type="Google" id="ProtNLM"/>
    </source>
</evidence>
<evidence type="ECO:0000256" key="3">
    <source>
        <dbReference type="ARBA" id="ARBA00022729"/>
    </source>
</evidence>
<comment type="similarity">
    <text evidence="1">Belongs to the peptidase S28 family.</text>
</comment>
<evidence type="ECO:0000313" key="7">
    <source>
        <dbReference type="Proteomes" id="UP001165065"/>
    </source>
</evidence>
<sequence length="477" mass="53793">MTLEMTTTGRINGESYAKELYYTQQIDHFSPTPPTPSTYQQRYFVNSTYYTPSSPNSTIFFYFGNEANVELYLNATGLMWENAPSFSALIVFCEHRYYGLSTPFGDDMMDNLAYLTVEQALADYVSVIGMIKEEYSAPDSTPVIGFGGSYGGMLATWGRIAYPEVFAGVVAASAPVVTFEGMEPAVEPGESYAEGVTYDVTDKAGVEGECETNLRAAFEELKLTEMEPKDIVRGLRLCEDGVDMDTIGWDATNWVNEALSYMAMGNFPYPSSYILNGNGVLPAFPVREACKSLERDLRGEGMEWLEGIRGFADVYYNYTKDKECFELQAPVNEESLIVNTLWNYQYCTQIFQIFGQSPNSLDMFWDAPWDGDAVALSCLDQYGVPSDRLHFVNVYGNPGDWKEKTSNIFWSQGEYDPWRGGGVQEDLSETLKATVIGEAAHHLDLFFGREGDTEQVKECRRMEVEEIWRWVEEKRSS</sequence>
<keyword evidence="4" id="KW-0378">Hydrolase</keyword>
<keyword evidence="5" id="KW-0325">Glycoprotein</keyword>
<dbReference type="PANTHER" id="PTHR11010">
    <property type="entry name" value="PROTEASE S28 PRO-X CARBOXYPEPTIDASE-RELATED"/>
    <property type="match status" value="1"/>
</dbReference>